<sequence length="439" mass="47941">MAPKRSSNVITPDKPMKIVIIGGSNTGLMNGIILKRLGHNVHILEQNTKSERSDLAAGITTHPEFDEFMNVHDLVKESWFVPSPGIQWLNKDAAVTREAKRPLKMTSWEVTYHRLRANFDGFTSSFCPDPPARGEKDGSATFDLGKRVTAISELEDGVQISFEDLLDGNEQGTISADLIILADGANSTLRGTLFPGIERAYAGYVAFRGTVPEAEVSEAAKKAFDPKLTYFCFKNNYILLYIIPGSDGSLEPGQRRYNWVWYHPLAAGSPDFTEIMTDTSGTLHRNTLPAGGMNPKAWSKYAEIAKEQMCTPFADVVAKTTQPFITAISDLACPRAVAVNGRVLITGEALNLVRPHMALSTTASAKQALLLEKVFRGELSVQMWEKKVLHEGRISALKTNAFGTFFLYGALSAVGWVAKLVGAMLGGMLPFSSLPAVPQ</sequence>
<dbReference type="PRINTS" id="PR00420">
    <property type="entry name" value="RNGMNOXGNASE"/>
</dbReference>
<dbReference type="SUPFAM" id="SSF51905">
    <property type="entry name" value="FAD/NAD(P)-binding domain"/>
    <property type="match status" value="1"/>
</dbReference>
<feature type="domain" description="2,6-dihydroxypyridine 3-monooxygenase substrate binding" evidence="1">
    <location>
        <begin position="201"/>
        <end position="330"/>
    </location>
</feature>
<dbReference type="InterPro" id="IPR054707">
    <property type="entry name" value="DhpH_subs-bd"/>
</dbReference>
<comment type="caution">
    <text evidence="2">The sequence shown here is derived from an EMBL/GenBank/DDBJ whole genome shotgun (WGS) entry which is preliminary data.</text>
</comment>
<name>A0A8H8BUX7_9HELO</name>
<evidence type="ECO:0000259" key="1">
    <source>
        <dbReference type="Pfam" id="PF22607"/>
    </source>
</evidence>
<evidence type="ECO:0000313" key="2">
    <source>
        <dbReference type="EMBL" id="KAG4424583.1"/>
    </source>
</evidence>
<dbReference type="InterPro" id="IPR053212">
    <property type="entry name" value="DHP_3-monooxygenase"/>
</dbReference>
<keyword evidence="3" id="KW-1185">Reference proteome</keyword>
<organism evidence="2 3">
    <name type="scientific">Cadophora malorum</name>
    <dbReference type="NCBI Taxonomy" id="108018"/>
    <lineage>
        <taxon>Eukaryota</taxon>
        <taxon>Fungi</taxon>
        <taxon>Dikarya</taxon>
        <taxon>Ascomycota</taxon>
        <taxon>Pezizomycotina</taxon>
        <taxon>Leotiomycetes</taxon>
        <taxon>Helotiales</taxon>
        <taxon>Ploettnerulaceae</taxon>
        <taxon>Cadophora</taxon>
    </lineage>
</organism>
<accession>A0A8H8BUX7</accession>
<dbReference type="PANTHER" id="PTHR47469:SF2">
    <property type="entry name" value="OS06G0597600 PROTEIN"/>
    <property type="match status" value="1"/>
</dbReference>
<dbReference type="InterPro" id="IPR036188">
    <property type="entry name" value="FAD/NAD-bd_sf"/>
</dbReference>
<dbReference type="OrthoDB" id="16820at2759"/>
<dbReference type="Gene3D" id="3.30.9.60">
    <property type="match status" value="1"/>
</dbReference>
<dbReference type="Pfam" id="PF22607">
    <property type="entry name" value="FAD_binding-like"/>
    <property type="match status" value="1"/>
</dbReference>
<dbReference type="EMBL" id="JAFJYH010000019">
    <property type="protein sequence ID" value="KAG4424583.1"/>
    <property type="molecule type" value="Genomic_DNA"/>
</dbReference>
<reference evidence="2" key="1">
    <citation type="submission" date="2021-02" db="EMBL/GenBank/DDBJ databases">
        <title>Genome sequence Cadophora malorum strain M34.</title>
        <authorList>
            <person name="Stefanovic E."/>
            <person name="Vu D."/>
            <person name="Scully C."/>
            <person name="Dijksterhuis J."/>
            <person name="Roader J."/>
            <person name="Houbraken J."/>
        </authorList>
    </citation>
    <scope>NUCLEOTIDE SEQUENCE</scope>
    <source>
        <strain evidence="2">M34</strain>
    </source>
</reference>
<dbReference type="Gene3D" id="3.50.50.60">
    <property type="entry name" value="FAD/NAD(P)-binding domain"/>
    <property type="match status" value="1"/>
</dbReference>
<gene>
    <name evidence="2" type="ORF">IFR04_002293</name>
</gene>
<dbReference type="SUPFAM" id="SSF54373">
    <property type="entry name" value="FAD-linked reductases, C-terminal domain"/>
    <property type="match status" value="1"/>
</dbReference>
<dbReference type="Proteomes" id="UP000664132">
    <property type="component" value="Unassembled WGS sequence"/>
</dbReference>
<dbReference type="PANTHER" id="PTHR47469">
    <property type="entry name" value="MONOOXYGENASE-LIKE"/>
    <property type="match status" value="1"/>
</dbReference>
<dbReference type="AlphaFoldDB" id="A0A8H8BUX7"/>
<protein>
    <recommendedName>
        <fullName evidence="1">2,6-dihydroxypyridine 3-monooxygenase substrate binding domain-containing protein</fullName>
    </recommendedName>
</protein>
<proteinExistence type="predicted"/>
<evidence type="ECO:0000313" key="3">
    <source>
        <dbReference type="Proteomes" id="UP000664132"/>
    </source>
</evidence>